<feature type="transmembrane region" description="Helical" evidence="6">
    <location>
        <begin position="312"/>
        <end position="337"/>
    </location>
</feature>
<dbReference type="Pfam" id="PF07690">
    <property type="entry name" value="MFS_1"/>
    <property type="match status" value="1"/>
</dbReference>
<feature type="transmembrane region" description="Helical" evidence="6">
    <location>
        <begin position="147"/>
        <end position="173"/>
    </location>
</feature>
<accession>A0A5C5X5S7</accession>
<dbReference type="OrthoDB" id="211449at2"/>
<evidence type="ECO:0000313" key="8">
    <source>
        <dbReference type="EMBL" id="TWT58376.1"/>
    </source>
</evidence>
<dbReference type="PANTHER" id="PTHR23531">
    <property type="entry name" value="QUINOLENE RESISTANCE PROTEIN NORA"/>
    <property type="match status" value="1"/>
</dbReference>
<evidence type="ECO:0000256" key="3">
    <source>
        <dbReference type="ARBA" id="ARBA00022989"/>
    </source>
</evidence>
<evidence type="ECO:0000256" key="2">
    <source>
        <dbReference type="ARBA" id="ARBA00022692"/>
    </source>
</evidence>
<sequence length="449" mass="49559">MTDPHAQTPEHGDHSAQRIYTRRFWIAFAANVMMVTANTMTFRFAEFVKFLGGTEETTGFIVSVGLLGSLFFRAFLGQALDTFGIRRIWLICATINMTGGLLMMTSSAIGLQLYLARIIFVVGLSGMFASSVSYIQSLAPVDRRTEIIGTFGASGFVGMILGAQLGDLVFLKFPNNSELYYVLFGLVFLFGFLHTALAFWLTSKDVHRRPEVSPPIHKLLVRYWPSSVLIVTVMMGIGFAVTMTFLTRYSTELGLSGIRTFFTAYAITAFTLRIIARQWSQSVGRHRLIAMGLLSHSLGHFLMTFVTQDFHFIMPAMCLGFGHALLFPCVVSMGAGAFPEQYRGTGTSVTLAAIDLGTILTAPFLGWIIDHYGFHSMFFVVSGTLGVVGVSYGLLTSKLVDADVLMHRKRMEREAKLRHSHSVSPADSRPSLGSVIQNDPKTSEACLRQ</sequence>
<dbReference type="Pfam" id="PF00083">
    <property type="entry name" value="Sugar_tr"/>
    <property type="match status" value="1"/>
</dbReference>
<keyword evidence="3 6" id="KW-1133">Transmembrane helix</keyword>
<evidence type="ECO:0000256" key="6">
    <source>
        <dbReference type="SAM" id="Phobius"/>
    </source>
</evidence>
<feature type="transmembrane region" description="Helical" evidence="6">
    <location>
        <begin position="57"/>
        <end position="76"/>
    </location>
</feature>
<comment type="subcellular location">
    <subcellularLocation>
        <location evidence="1">Membrane</location>
    </subcellularLocation>
</comment>
<evidence type="ECO:0000256" key="4">
    <source>
        <dbReference type="ARBA" id="ARBA00023136"/>
    </source>
</evidence>
<feature type="transmembrane region" description="Helical" evidence="6">
    <location>
        <begin position="88"/>
        <end position="109"/>
    </location>
</feature>
<dbReference type="InterPro" id="IPR011701">
    <property type="entry name" value="MFS"/>
</dbReference>
<comment type="caution">
    <text evidence="8">The sequence shown here is derived from an EMBL/GenBank/DDBJ whole genome shotgun (WGS) entry which is preliminary data.</text>
</comment>
<dbReference type="GO" id="GO:0016020">
    <property type="term" value="C:membrane"/>
    <property type="evidence" value="ECO:0007669"/>
    <property type="project" value="UniProtKB-SubCell"/>
</dbReference>
<feature type="transmembrane region" description="Helical" evidence="6">
    <location>
        <begin position="288"/>
        <end position="306"/>
    </location>
</feature>
<feature type="transmembrane region" description="Helical" evidence="6">
    <location>
        <begin position="375"/>
        <end position="400"/>
    </location>
</feature>
<dbReference type="AlphaFoldDB" id="A0A5C5X5S7"/>
<dbReference type="InterPro" id="IPR005828">
    <property type="entry name" value="MFS_sugar_transport-like"/>
</dbReference>
<dbReference type="InterPro" id="IPR052714">
    <property type="entry name" value="MFS_Exporter"/>
</dbReference>
<organism evidence="8 9">
    <name type="scientific">Thalassoglobus neptunius</name>
    <dbReference type="NCBI Taxonomy" id="1938619"/>
    <lineage>
        <taxon>Bacteria</taxon>
        <taxon>Pseudomonadati</taxon>
        <taxon>Planctomycetota</taxon>
        <taxon>Planctomycetia</taxon>
        <taxon>Planctomycetales</taxon>
        <taxon>Planctomycetaceae</taxon>
        <taxon>Thalassoglobus</taxon>
    </lineage>
</organism>
<dbReference type="RefSeq" id="WP_146508718.1">
    <property type="nucleotide sequence ID" value="NZ_SIHI01000001.1"/>
</dbReference>
<gene>
    <name evidence="8" type="ORF">KOR42_17500</name>
</gene>
<dbReference type="PROSITE" id="PS50850">
    <property type="entry name" value="MFS"/>
    <property type="match status" value="1"/>
</dbReference>
<feature type="transmembrane region" description="Helical" evidence="6">
    <location>
        <begin position="115"/>
        <end position="135"/>
    </location>
</feature>
<name>A0A5C5X5S7_9PLAN</name>
<dbReference type="EMBL" id="SIHI01000001">
    <property type="protein sequence ID" value="TWT58376.1"/>
    <property type="molecule type" value="Genomic_DNA"/>
</dbReference>
<proteinExistence type="predicted"/>
<dbReference type="GO" id="GO:0022857">
    <property type="term" value="F:transmembrane transporter activity"/>
    <property type="evidence" value="ECO:0007669"/>
    <property type="project" value="InterPro"/>
</dbReference>
<protein>
    <submittedName>
        <fullName evidence="8">Major facilitator superfamily transporter</fullName>
    </submittedName>
</protein>
<dbReference type="PANTHER" id="PTHR23531:SF1">
    <property type="entry name" value="QUINOLENE RESISTANCE PROTEIN NORA"/>
    <property type="match status" value="1"/>
</dbReference>
<feature type="transmembrane region" description="Helical" evidence="6">
    <location>
        <begin position="258"/>
        <end position="276"/>
    </location>
</feature>
<keyword evidence="2 6" id="KW-0812">Transmembrane</keyword>
<dbReference type="Gene3D" id="1.20.1250.20">
    <property type="entry name" value="MFS general substrate transporter like domains"/>
    <property type="match status" value="1"/>
</dbReference>
<keyword evidence="4 6" id="KW-0472">Membrane</keyword>
<dbReference type="Proteomes" id="UP000317243">
    <property type="component" value="Unassembled WGS sequence"/>
</dbReference>
<keyword evidence="9" id="KW-1185">Reference proteome</keyword>
<feature type="region of interest" description="Disordered" evidence="5">
    <location>
        <begin position="415"/>
        <end position="449"/>
    </location>
</feature>
<feature type="transmembrane region" description="Helical" evidence="6">
    <location>
        <begin position="24"/>
        <end position="45"/>
    </location>
</feature>
<reference evidence="8 9" key="1">
    <citation type="submission" date="2019-02" db="EMBL/GenBank/DDBJ databases">
        <title>Deep-cultivation of Planctomycetes and their phenomic and genomic characterization uncovers novel biology.</title>
        <authorList>
            <person name="Wiegand S."/>
            <person name="Jogler M."/>
            <person name="Boedeker C."/>
            <person name="Pinto D."/>
            <person name="Vollmers J."/>
            <person name="Rivas-Marin E."/>
            <person name="Kohn T."/>
            <person name="Peeters S.H."/>
            <person name="Heuer A."/>
            <person name="Rast P."/>
            <person name="Oberbeckmann S."/>
            <person name="Bunk B."/>
            <person name="Jeske O."/>
            <person name="Meyerdierks A."/>
            <person name="Storesund J.E."/>
            <person name="Kallscheuer N."/>
            <person name="Luecker S."/>
            <person name="Lage O.M."/>
            <person name="Pohl T."/>
            <person name="Merkel B.J."/>
            <person name="Hornburger P."/>
            <person name="Mueller R.-W."/>
            <person name="Bruemmer F."/>
            <person name="Labrenz M."/>
            <person name="Spormann A.M."/>
            <person name="Op Den Camp H."/>
            <person name="Overmann J."/>
            <person name="Amann R."/>
            <person name="Jetten M.S.M."/>
            <person name="Mascher T."/>
            <person name="Medema M.H."/>
            <person name="Devos D.P."/>
            <person name="Kaster A.-K."/>
            <person name="Ovreas L."/>
            <person name="Rohde M."/>
            <person name="Galperin M.Y."/>
            <person name="Jogler C."/>
        </authorList>
    </citation>
    <scope>NUCLEOTIDE SEQUENCE [LARGE SCALE GENOMIC DNA]</scope>
    <source>
        <strain evidence="8 9">KOR42</strain>
    </source>
</reference>
<dbReference type="InterPro" id="IPR020846">
    <property type="entry name" value="MFS_dom"/>
</dbReference>
<feature type="transmembrane region" description="Helical" evidence="6">
    <location>
        <begin position="349"/>
        <end position="369"/>
    </location>
</feature>
<dbReference type="InterPro" id="IPR036259">
    <property type="entry name" value="MFS_trans_sf"/>
</dbReference>
<evidence type="ECO:0000256" key="1">
    <source>
        <dbReference type="ARBA" id="ARBA00004370"/>
    </source>
</evidence>
<evidence type="ECO:0000313" key="9">
    <source>
        <dbReference type="Proteomes" id="UP000317243"/>
    </source>
</evidence>
<feature type="domain" description="Major facilitator superfamily (MFS) profile" evidence="7">
    <location>
        <begin position="22"/>
        <end position="401"/>
    </location>
</feature>
<feature type="transmembrane region" description="Helical" evidence="6">
    <location>
        <begin position="223"/>
        <end position="246"/>
    </location>
</feature>
<evidence type="ECO:0000259" key="7">
    <source>
        <dbReference type="PROSITE" id="PS50850"/>
    </source>
</evidence>
<feature type="transmembrane region" description="Helical" evidence="6">
    <location>
        <begin position="179"/>
        <end position="202"/>
    </location>
</feature>
<dbReference type="SUPFAM" id="SSF103473">
    <property type="entry name" value="MFS general substrate transporter"/>
    <property type="match status" value="1"/>
</dbReference>
<evidence type="ECO:0000256" key="5">
    <source>
        <dbReference type="SAM" id="MobiDB-lite"/>
    </source>
</evidence>